<keyword evidence="1" id="KW-1133">Transmembrane helix</keyword>
<feature type="transmembrane region" description="Helical" evidence="1">
    <location>
        <begin position="91"/>
        <end position="117"/>
    </location>
</feature>
<protein>
    <submittedName>
        <fullName evidence="3">Uncharacterized protein LOC113791848</fullName>
    </submittedName>
</protein>
<gene>
    <name evidence="3" type="primary">LOC113791848</name>
</gene>
<dbReference type="OrthoDB" id="6512466at2759"/>
<dbReference type="OMA" id="PTRTINQ"/>
<sequence>MSNFQWQQIFGKVSMGLCKSIQKKPDFFYTGEYKLIYNDCLQDIHNETITDSLRKIYCCKDDLTDEKNDVYIYHEYCCTWSNLMNQHKNSLLFLTLLILGNTLILACSIISNCYLIWVSIKQSEDDVYNGFNRKAFRSKPRFPSFGNITEILRSKNPMVRLKLEFDVDNIETTIDWKLANDRFTPMQNSFVSSITKSELSD</sequence>
<keyword evidence="1" id="KW-0472">Membrane</keyword>
<accession>A0A6P6XZP1</accession>
<dbReference type="InParanoid" id="A0A6P6XZP1"/>
<keyword evidence="2" id="KW-1185">Reference proteome</keyword>
<keyword evidence="1" id="KW-0812">Transmembrane</keyword>
<evidence type="ECO:0000313" key="3">
    <source>
        <dbReference type="RefSeq" id="XP_027197484.1"/>
    </source>
</evidence>
<dbReference type="AlphaFoldDB" id="A0A6P6XZP1"/>
<dbReference type="Proteomes" id="UP000515146">
    <property type="component" value="Unplaced"/>
</dbReference>
<proteinExistence type="predicted"/>
<dbReference type="RefSeq" id="XP_027197484.1">
    <property type="nucleotide sequence ID" value="XM_027341683.1"/>
</dbReference>
<evidence type="ECO:0000313" key="2">
    <source>
        <dbReference type="Proteomes" id="UP000515146"/>
    </source>
</evidence>
<name>A0A6P6XZP1_DERPT</name>
<organism evidence="2 3">
    <name type="scientific">Dermatophagoides pteronyssinus</name>
    <name type="common">European house dust mite</name>
    <dbReference type="NCBI Taxonomy" id="6956"/>
    <lineage>
        <taxon>Eukaryota</taxon>
        <taxon>Metazoa</taxon>
        <taxon>Ecdysozoa</taxon>
        <taxon>Arthropoda</taxon>
        <taxon>Chelicerata</taxon>
        <taxon>Arachnida</taxon>
        <taxon>Acari</taxon>
        <taxon>Acariformes</taxon>
        <taxon>Sarcoptiformes</taxon>
        <taxon>Astigmata</taxon>
        <taxon>Psoroptidia</taxon>
        <taxon>Analgoidea</taxon>
        <taxon>Pyroglyphidae</taxon>
        <taxon>Dermatophagoidinae</taxon>
        <taxon>Dermatophagoides</taxon>
    </lineage>
</organism>
<reference evidence="3" key="1">
    <citation type="submission" date="2025-08" db="UniProtKB">
        <authorList>
            <consortium name="RefSeq"/>
        </authorList>
    </citation>
    <scope>IDENTIFICATION</scope>
    <source>
        <strain evidence="3">Airmid</strain>
    </source>
</reference>
<evidence type="ECO:0000256" key="1">
    <source>
        <dbReference type="SAM" id="Phobius"/>
    </source>
</evidence>
<dbReference type="KEGG" id="dpte:113791848"/>